<accession>A0ACD3QE70</accession>
<organism evidence="1 2">
    <name type="scientific">Larimichthys crocea</name>
    <name type="common">Large yellow croaker</name>
    <name type="synonym">Pseudosciaena crocea</name>
    <dbReference type="NCBI Taxonomy" id="215358"/>
    <lineage>
        <taxon>Eukaryota</taxon>
        <taxon>Metazoa</taxon>
        <taxon>Chordata</taxon>
        <taxon>Craniata</taxon>
        <taxon>Vertebrata</taxon>
        <taxon>Euteleostomi</taxon>
        <taxon>Actinopterygii</taxon>
        <taxon>Neopterygii</taxon>
        <taxon>Teleostei</taxon>
        <taxon>Neoteleostei</taxon>
        <taxon>Acanthomorphata</taxon>
        <taxon>Eupercaria</taxon>
        <taxon>Sciaenidae</taxon>
        <taxon>Larimichthys</taxon>
    </lineage>
</organism>
<comment type="caution">
    <text evidence="1">The sequence shown here is derived from an EMBL/GenBank/DDBJ whole genome shotgun (WGS) entry which is preliminary data.</text>
</comment>
<evidence type="ECO:0000313" key="1">
    <source>
        <dbReference type="EMBL" id="TMS05433.1"/>
    </source>
</evidence>
<protein>
    <submittedName>
        <fullName evidence="1">Uncharacterized protein</fullName>
    </submittedName>
</protein>
<dbReference type="EMBL" id="CM011693">
    <property type="protein sequence ID" value="TMS05433.1"/>
    <property type="molecule type" value="Genomic_DNA"/>
</dbReference>
<proteinExistence type="predicted"/>
<gene>
    <name evidence="1" type="ORF">E3U43_004683</name>
</gene>
<name>A0ACD3QE70_LARCR</name>
<sequence length="485" mass="51326">MDEADSATKALGLDEPPIVMPPVGGSDTESEAEVTTMAVMAEPGNIDMGAESLPNPDEAEAAFAEVTAVTVADVQGAEDNVFTTTVATSGSLPEHMLSGRTTLQLGEGLSTQKATLIVVHTDGSIVEAAGLKSAATIASGPQTPTTPLTPPEDKEHCSKYNWDPSVYNNELPVRCRNSSGVLYKNRLGSGGKGRCIRHNQQWFTPTEFEGLAGRASSKDWKRSIRYAGRPLLCLIQERILNPHAASCTCAACCDDLTGCPKETDSLVAENISMTGPVRLFVPYKRRKKDNDLPVTPPKKELPAPKNITLAPGTTFTVSPSGQFTTSGTLTFDRSATGDATAACCCCRHHIREFSTERGVHQHSSADGVAGISGSSSAGSGQDDCGSSGVPVGRAGEWAGGESRRRDGTGTAVSEGQKNTWLYLEEMANTLLSNVQQLKALIEQAKNSPGDMAGVKGQGGRKECMQSFQNQISFQQPDDSEGQEEL</sequence>
<reference evidence="1" key="1">
    <citation type="submission" date="2018-11" db="EMBL/GenBank/DDBJ databases">
        <title>The sequence and de novo assembly of Larimichthys crocea genome using PacBio and Hi-C technologies.</title>
        <authorList>
            <person name="Xu P."/>
            <person name="Chen B."/>
            <person name="Zhou Z."/>
            <person name="Ke Q."/>
            <person name="Wu Y."/>
            <person name="Bai H."/>
            <person name="Pu F."/>
        </authorList>
    </citation>
    <scope>NUCLEOTIDE SEQUENCE</scope>
    <source>
        <tissue evidence="1">Muscle</tissue>
    </source>
</reference>
<keyword evidence="2" id="KW-1185">Reference proteome</keyword>
<evidence type="ECO:0000313" key="2">
    <source>
        <dbReference type="Proteomes" id="UP000793456"/>
    </source>
</evidence>
<dbReference type="Proteomes" id="UP000793456">
    <property type="component" value="Chromosome XX"/>
</dbReference>